<keyword evidence="2 5" id="KW-0812">Transmembrane</keyword>
<organism evidence="7 8">
    <name type="scientific">Candidatus Dormiibacter inghamiae</name>
    <dbReference type="NCBI Taxonomy" id="3127013"/>
    <lineage>
        <taxon>Bacteria</taxon>
        <taxon>Bacillati</taxon>
        <taxon>Candidatus Dormiibacterota</taxon>
        <taxon>Candidatus Dormibacteria</taxon>
        <taxon>Candidatus Dormibacterales</taxon>
        <taxon>Candidatus Dormibacteraceae</taxon>
        <taxon>Candidatus Dormiibacter</taxon>
    </lineage>
</organism>
<dbReference type="RefSeq" id="WP_338176358.1">
    <property type="nucleotide sequence ID" value="NZ_JAEKNQ010000010.1"/>
</dbReference>
<sequence length="267" mass="28060">MAGEPGSVTGEASALLAVAQRDLTKLLRDRVRLGVSLAFPILLIAGLGTALQPTVGRATGLDSVTLMFTGVLAATLFQSTAAGMMSLIEDRETDFSQELFVAPISRVTIVSGKILGETLVALVQGFGVVVFALLFRVHLVPGQVGALVLPCVACCLLGGAFGLATLAALPNQRAALQVFPFLILPQYFFAGVMAPLRGLPQWLDAVSWAMPLRYPVNLLRAAFYAGTPGYGTAVAESPLLDVAVMTALFLVLLIAGAALLNHRERSR</sequence>
<evidence type="ECO:0000313" key="7">
    <source>
        <dbReference type="EMBL" id="MBJ7601972.1"/>
    </source>
</evidence>
<dbReference type="EMBL" id="JAEKNQ010000010">
    <property type="protein sequence ID" value="MBJ7601972.1"/>
    <property type="molecule type" value="Genomic_DNA"/>
</dbReference>
<comment type="subcellular location">
    <subcellularLocation>
        <location evidence="5">Cell membrane</location>
        <topology evidence="5">Multi-pass membrane protein</topology>
    </subcellularLocation>
    <subcellularLocation>
        <location evidence="1">Membrane</location>
        <topology evidence="1">Multi-pass membrane protein</topology>
    </subcellularLocation>
</comment>
<dbReference type="PROSITE" id="PS51012">
    <property type="entry name" value="ABC_TM2"/>
    <property type="match status" value="1"/>
</dbReference>
<reference evidence="7 8" key="1">
    <citation type="submission" date="2020-10" db="EMBL/GenBank/DDBJ databases">
        <title>Ca. Dormibacterota MAGs.</title>
        <authorList>
            <person name="Montgomery K."/>
        </authorList>
    </citation>
    <scope>NUCLEOTIDE SEQUENCE [LARGE SCALE GENOMIC DNA]</scope>
    <source>
        <strain evidence="7">SC8811_S16_3</strain>
    </source>
</reference>
<dbReference type="InterPro" id="IPR047817">
    <property type="entry name" value="ABC2_TM_bact-type"/>
</dbReference>
<evidence type="ECO:0000256" key="1">
    <source>
        <dbReference type="ARBA" id="ARBA00004141"/>
    </source>
</evidence>
<evidence type="ECO:0000256" key="4">
    <source>
        <dbReference type="ARBA" id="ARBA00023136"/>
    </source>
</evidence>
<keyword evidence="3 5" id="KW-1133">Transmembrane helix</keyword>
<dbReference type="InterPro" id="IPR000412">
    <property type="entry name" value="ABC_2_transport"/>
</dbReference>
<dbReference type="GO" id="GO:0140359">
    <property type="term" value="F:ABC-type transporter activity"/>
    <property type="evidence" value="ECO:0007669"/>
    <property type="project" value="InterPro"/>
</dbReference>
<keyword evidence="5" id="KW-0813">Transport</keyword>
<dbReference type="Pfam" id="PF01061">
    <property type="entry name" value="ABC2_membrane"/>
    <property type="match status" value="1"/>
</dbReference>
<dbReference type="PANTHER" id="PTHR43229:SF2">
    <property type="entry name" value="NODULATION PROTEIN J"/>
    <property type="match status" value="1"/>
</dbReference>
<keyword evidence="5" id="KW-1003">Cell membrane</keyword>
<evidence type="ECO:0000256" key="5">
    <source>
        <dbReference type="RuleBase" id="RU361157"/>
    </source>
</evidence>
<feature type="domain" description="ABC transmembrane type-2" evidence="6">
    <location>
        <begin position="31"/>
        <end position="263"/>
    </location>
</feature>
<feature type="transmembrane region" description="Helical" evidence="5">
    <location>
        <begin position="147"/>
        <end position="169"/>
    </location>
</feature>
<proteinExistence type="inferred from homology"/>
<feature type="transmembrane region" description="Helical" evidence="5">
    <location>
        <begin position="242"/>
        <end position="260"/>
    </location>
</feature>
<evidence type="ECO:0000313" key="8">
    <source>
        <dbReference type="Proteomes" id="UP000620075"/>
    </source>
</evidence>
<dbReference type="PIRSF" id="PIRSF006648">
    <property type="entry name" value="DrrB"/>
    <property type="match status" value="1"/>
</dbReference>
<protein>
    <recommendedName>
        <fullName evidence="5">Transport permease protein</fullName>
    </recommendedName>
</protein>
<dbReference type="Proteomes" id="UP000620075">
    <property type="component" value="Unassembled WGS sequence"/>
</dbReference>
<accession>A0A934NGC9</accession>
<comment type="similarity">
    <text evidence="5">Belongs to the ABC-2 integral membrane protein family.</text>
</comment>
<evidence type="ECO:0000256" key="2">
    <source>
        <dbReference type="ARBA" id="ARBA00022692"/>
    </source>
</evidence>
<dbReference type="InterPro" id="IPR013525">
    <property type="entry name" value="ABC2_TM"/>
</dbReference>
<keyword evidence="4 5" id="KW-0472">Membrane</keyword>
<evidence type="ECO:0000259" key="6">
    <source>
        <dbReference type="PROSITE" id="PS51012"/>
    </source>
</evidence>
<dbReference type="AlphaFoldDB" id="A0A934NGC9"/>
<dbReference type="PANTHER" id="PTHR43229">
    <property type="entry name" value="NODULATION PROTEIN J"/>
    <property type="match status" value="1"/>
</dbReference>
<gene>
    <name evidence="7" type="ORF">JF888_02035</name>
</gene>
<evidence type="ECO:0000256" key="3">
    <source>
        <dbReference type="ARBA" id="ARBA00022989"/>
    </source>
</evidence>
<feature type="transmembrane region" description="Helical" evidence="5">
    <location>
        <begin position="63"/>
        <end position="88"/>
    </location>
</feature>
<comment type="caution">
    <text evidence="7">The sequence shown here is derived from an EMBL/GenBank/DDBJ whole genome shotgun (WGS) entry which is preliminary data.</text>
</comment>
<dbReference type="InterPro" id="IPR051784">
    <property type="entry name" value="Nod_factor_ABC_transporter"/>
</dbReference>
<feature type="transmembrane region" description="Helical" evidence="5">
    <location>
        <begin position="31"/>
        <end position="51"/>
    </location>
</feature>
<name>A0A934NGC9_9BACT</name>
<dbReference type="GO" id="GO:0043190">
    <property type="term" value="C:ATP-binding cassette (ABC) transporter complex"/>
    <property type="evidence" value="ECO:0007669"/>
    <property type="project" value="InterPro"/>
</dbReference>
<feature type="transmembrane region" description="Helical" evidence="5">
    <location>
        <begin position="176"/>
        <end position="196"/>
    </location>
</feature>
<feature type="transmembrane region" description="Helical" evidence="5">
    <location>
        <begin position="114"/>
        <end position="135"/>
    </location>
</feature>